<keyword evidence="4" id="KW-1185">Reference proteome</keyword>
<sequence length="824" mass="99795">MKNSSEKSVELSKDQFYQTFKPFEYKNKKSSPFTISYLSKKQKESYWIKKRKIQGNYKDFFIQEIRKEIEIQLYFQYKSHKIMRIKNFTIFESKNKSIVIIAYNNDEYCVPILEYFQSIERGQSRKIYLSKQLLEIHEELEQNKIYHQNIKPNNIFYFCDEIIITDFGSNRTFQQNYISQFSKISEKQWQDEYYYYNPKIILDIIQNQTDYDMRIEELNKFQEITKRQNKFEKVLNIPQNSMNLDAWAIGVIIIQIFFPQKIEKNNIDKFYALNTKELENKINEITQFDNELGKGLKNLFFPEQQQQQQQKQVLSINQSKNKNMQYEPKNNLNVDRSIIISQKFQQGEIIQEIPIYLSIQNEQRKKVVAIYETCQVMDQFVIQIQNKQNPKLEIFQQESNRSEKSRKILDFHILLQLQLSEAQSYLNDLKNLKKEFEIERTELERSEKRSDTNKAKLESLVEVIQKIEETIFQVENRIQALQYFYNYQMETPEENIIYYYNLKEINMVQWKKQFQIKCEQTENNTNYQQQQYFSSKKIKDLIKLRQKQLKLDAHVSVNMNQKEQEIVSIYYLEKCQNVQKELLEKKKFQKNQLGVEQFSFNLSLKTRRKVEKFINTKQFEFLLDYIEFNSLSAKLRNQYLKTLFICLDDRIKRNVQSEVSQLLSAINRIYPQINSKLKQKQNGRNLVIVKLQSEVLSQELCKQIKQFFQQKYSFTIKYDFYYFELLKKFDDFKTQKDYIGFLVNGKPHGQGFKRINENIMQFGIYRYGQLIWGREIAKVDNYINYYKGQFKDDKKFGEGIFKKYQFKEIEGNLFFQKSNQPQNL</sequence>
<organism evidence="3 4">
    <name type="scientific">Paramecium primaurelia</name>
    <dbReference type="NCBI Taxonomy" id="5886"/>
    <lineage>
        <taxon>Eukaryota</taxon>
        <taxon>Sar</taxon>
        <taxon>Alveolata</taxon>
        <taxon>Ciliophora</taxon>
        <taxon>Intramacronucleata</taxon>
        <taxon>Oligohymenophorea</taxon>
        <taxon>Peniculida</taxon>
        <taxon>Parameciidae</taxon>
        <taxon>Paramecium</taxon>
    </lineage>
</organism>
<dbReference type="EMBL" id="CAJJDM010000037">
    <property type="protein sequence ID" value="CAD8066040.1"/>
    <property type="molecule type" value="Genomic_DNA"/>
</dbReference>
<keyword evidence="1" id="KW-0175">Coiled coil</keyword>
<dbReference type="InterPro" id="IPR000719">
    <property type="entry name" value="Prot_kinase_dom"/>
</dbReference>
<evidence type="ECO:0000313" key="4">
    <source>
        <dbReference type="Proteomes" id="UP000688137"/>
    </source>
</evidence>
<protein>
    <recommendedName>
        <fullName evidence="2">Protein kinase domain-containing protein</fullName>
    </recommendedName>
</protein>
<proteinExistence type="predicted"/>
<dbReference type="GO" id="GO:0004672">
    <property type="term" value="F:protein kinase activity"/>
    <property type="evidence" value="ECO:0007669"/>
    <property type="project" value="InterPro"/>
</dbReference>
<dbReference type="PROSITE" id="PS50011">
    <property type="entry name" value="PROTEIN_KINASE_DOM"/>
    <property type="match status" value="1"/>
</dbReference>
<evidence type="ECO:0000259" key="2">
    <source>
        <dbReference type="PROSITE" id="PS50011"/>
    </source>
</evidence>
<comment type="caution">
    <text evidence="3">The sequence shown here is derived from an EMBL/GenBank/DDBJ whole genome shotgun (WGS) entry which is preliminary data.</text>
</comment>
<name>A0A8S1LE53_PARPR</name>
<evidence type="ECO:0000313" key="3">
    <source>
        <dbReference type="EMBL" id="CAD8066040.1"/>
    </source>
</evidence>
<dbReference type="AlphaFoldDB" id="A0A8S1LE53"/>
<dbReference type="GO" id="GO:0005524">
    <property type="term" value="F:ATP binding"/>
    <property type="evidence" value="ECO:0007669"/>
    <property type="project" value="InterPro"/>
</dbReference>
<accession>A0A8S1LE53</accession>
<reference evidence="3" key="1">
    <citation type="submission" date="2021-01" db="EMBL/GenBank/DDBJ databases">
        <authorList>
            <consortium name="Genoscope - CEA"/>
            <person name="William W."/>
        </authorList>
    </citation>
    <scope>NUCLEOTIDE SEQUENCE</scope>
</reference>
<feature type="domain" description="Protein kinase" evidence="2">
    <location>
        <begin position="5"/>
        <end position="324"/>
    </location>
</feature>
<gene>
    <name evidence="3" type="ORF">PPRIM_AZ9-3.1.T0380238</name>
</gene>
<dbReference type="Proteomes" id="UP000688137">
    <property type="component" value="Unassembled WGS sequence"/>
</dbReference>
<feature type="coiled-coil region" evidence="1">
    <location>
        <begin position="415"/>
        <end position="477"/>
    </location>
</feature>
<dbReference type="OMA" id="VMIAYYN"/>
<evidence type="ECO:0000256" key="1">
    <source>
        <dbReference type="SAM" id="Coils"/>
    </source>
</evidence>